<dbReference type="OrthoDB" id="9815567at2"/>
<dbReference type="SMART" id="SM00347">
    <property type="entry name" value="HTH_MARR"/>
    <property type="match status" value="1"/>
</dbReference>
<dbReference type="InterPro" id="IPR036390">
    <property type="entry name" value="WH_DNA-bd_sf"/>
</dbReference>
<dbReference type="CDD" id="cd00090">
    <property type="entry name" value="HTH_ARSR"/>
    <property type="match status" value="1"/>
</dbReference>
<organism evidence="2 3">
    <name type="scientific">Hyella patelloides LEGE 07179</name>
    <dbReference type="NCBI Taxonomy" id="945734"/>
    <lineage>
        <taxon>Bacteria</taxon>
        <taxon>Bacillati</taxon>
        <taxon>Cyanobacteriota</taxon>
        <taxon>Cyanophyceae</taxon>
        <taxon>Pleurocapsales</taxon>
        <taxon>Hyellaceae</taxon>
        <taxon>Hyella</taxon>
    </lineage>
</organism>
<sequence length="154" mass="17969">MPQSRHQKRQDRTPLQPTPYDDLVCFNFYRGWRAVQEFYAPAYPDTLNPQRLYIIGLCIDEARRVSDIAEIMQIDDAAISNILRRMEKDKLIIRRKSQIDGRSIEAKVTAYGAKIAIETEKKLEALDESLEQDITSKDRQILYKLVKVIHEKTS</sequence>
<keyword evidence="2" id="KW-0238">DNA-binding</keyword>
<keyword evidence="3" id="KW-1185">Reference proteome</keyword>
<dbReference type="Gene3D" id="1.10.10.10">
    <property type="entry name" value="Winged helix-like DNA-binding domain superfamily/Winged helix DNA-binding domain"/>
    <property type="match status" value="1"/>
</dbReference>
<evidence type="ECO:0000313" key="2">
    <source>
        <dbReference type="EMBL" id="VEP14261.1"/>
    </source>
</evidence>
<proteinExistence type="predicted"/>
<dbReference type="SUPFAM" id="SSF46785">
    <property type="entry name" value="Winged helix' DNA-binding domain"/>
    <property type="match status" value="1"/>
</dbReference>
<dbReference type="Pfam" id="PF12802">
    <property type="entry name" value="MarR_2"/>
    <property type="match status" value="1"/>
</dbReference>
<dbReference type="EMBL" id="CAACVJ010000170">
    <property type="protein sequence ID" value="VEP14261.1"/>
    <property type="molecule type" value="Genomic_DNA"/>
</dbReference>
<reference evidence="2 3" key="1">
    <citation type="submission" date="2019-01" db="EMBL/GenBank/DDBJ databases">
        <authorList>
            <person name="Brito A."/>
        </authorList>
    </citation>
    <scope>NUCLEOTIDE SEQUENCE [LARGE SCALE GENOMIC DNA]</scope>
    <source>
        <strain evidence="2">1</strain>
    </source>
</reference>
<dbReference type="InterPro" id="IPR011991">
    <property type="entry name" value="ArsR-like_HTH"/>
</dbReference>
<name>A0A563VS79_9CYAN</name>
<feature type="domain" description="HTH marR-type" evidence="1">
    <location>
        <begin position="1"/>
        <end position="151"/>
    </location>
</feature>
<accession>A0A563VS79</accession>
<protein>
    <submittedName>
        <fullName evidence="2">Putative DNA-binding transcriptional regulator, MarR family</fullName>
    </submittedName>
</protein>
<dbReference type="GO" id="GO:0003700">
    <property type="term" value="F:DNA-binding transcription factor activity"/>
    <property type="evidence" value="ECO:0007669"/>
    <property type="project" value="InterPro"/>
</dbReference>
<dbReference type="RefSeq" id="WP_144872696.1">
    <property type="nucleotide sequence ID" value="NZ_LR213994.1"/>
</dbReference>
<evidence type="ECO:0000313" key="3">
    <source>
        <dbReference type="Proteomes" id="UP000320055"/>
    </source>
</evidence>
<dbReference type="InterPro" id="IPR036388">
    <property type="entry name" value="WH-like_DNA-bd_sf"/>
</dbReference>
<dbReference type="GO" id="GO:0003677">
    <property type="term" value="F:DNA binding"/>
    <property type="evidence" value="ECO:0007669"/>
    <property type="project" value="UniProtKB-KW"/>
</dbReference>
<dbReference type="Proteomes" id="UP000320055">
    <property type="component" value="Unassembled WGS sequence"/>
</dbReference>
<dbReference type="AlphaFoldDB" id="A0A563VS79"/>
<evidence type="ECO:0000259" key="1">
    <source>
        <dbReference type="PROSITE" id="PS50995"/>
    </source>
</evidence>
<gene>
    <name evidence="2" type="ORF">H1P_2510006</name>
</gene>
<dbReference type="PROSITE" id="PS50995">
    <property type="entry name" value="HTH_MARR_2"/>
    <property type="match status" value="1"/>
</dbReference>
<dbReference type="InterPro" id="IPR000835">
    <property type="entry name" value="HTH_MarR-typ"/>
</dbReference>